<gene>
    <name evidence="9" type="ORF">GMOD_00006744</name>
</gene>
<evidence type="ECO:0000313" key="10">
    <source>
        <dbReference type="Proteomes" id="UP000265663"/>
    </source>
</evidence>
<evidence type="ECO:0000256" key="7">
    <source>
        <dbReference type="SAM" id="MobiDB-lite"/>
    </source>
</evidence>
<dbReference type="InterPro" id="IPR019786">
    <property type="entry name" value="Zinc_finger_PHD-type_CS"/>
</dbReference>
<keyword evidence="4" id="KW-0862">Zinc</keyword>
<evidence type="ECO:0000256" key="4">
    <source>
        <dbReference type="ARBA" id="ARBA00022833"/>
    </source>
</evidence>
<dbReference type="Proteomes" id="UP000265663">
    <property type="component" value="Unassembled WGS sequence"/>
</dbReference>
<dbReference type="AlphaFoldDB" id="A0A3M7MB39"/>
<feature type="region of interest" description="Disordered" evidence="7">
    <location>
        <begin position="360"/>
        <end position="452"/>
    </location>
</feature>
<keyword evidence="2" id="KW-0479">Metal-binding</keyword>
<dbReference type="InterPro" id="IPR013083">
    <property type="entry name" value="Znf_RING/FYVE/PHD"/>
</dbReference>
<protein>
    <submittedName>
        <fullName evidence="9">Phd finger containing phf1</fullName>
    </submittedName>
</protein>
<sequence length="498" mass="53228">MVDRTSRGARQGRMNPTDSANGQQGTGNGAPTMGGATPSSQSTTAMPPASQMSNFPVNNTGATGAPSFPEYSASTAAILERLQGKSGHAAGSAAFEAKRAEILQSYVTSDKLPTPPPITSSGRRGRGGRFGTPSGLKTEVGASPAGPSSSGRGAGRGRGRGRRGRGGRGGKRKRSESEEESDSDNDDSTVSDSYTPLPTRTKSGRSINKPVAFVPTIPEPAQGVKRRKSTKTQLAAKCKTCRRETDPSNNRIVYCDACSTAYHQYCHNPPIDNDVVTVLEKEWLCGPCTRAKQTVVESAQDLVVVENLSIDEKRAYFSTLPQHQLIDLLLTATVQHPELPIFPPNVRSLISSVSTIKPEPLQQTSSAPRQYPQYQPPPPPSAFHPNSQTPTSHTPQFSSHPHSEMDPAEAQLLGESSHPTRTTIDLAGNQYDEDDGYDTDPPAHYPKAGNGLARTLRPESEDLNWLVDDNFEVFSHGWKGDGTGMGADGALDEGQKVV</sequence>
<dbReference type="GO" id="GO:0003677">
    <property type="term" value="F:DNA binding"/>
    <property type="evidence" value="ECO:0007669"/>
    <property type="project" value="TreeGrafter"/>
</dbReference>
<proteinExistence type="predicted"/>
<keyword evidence="5" id="KW-0539">Nucleus</keyword>
<dbReference type="EMBL" id="KE747827">
    <property type="protein sequence ID" value="RMZ71610.1"/>
    <property type="molecule type" value="Genomic_DNA"/>
</dbReference>
<dbReference type="InterPro" id="IPR001965">
    <property type="entry name" value="Znf_PHD"/>
</dbReference>
<feature type="region of interest" description="Disordered" evidence="7">
    <location>
        <begin position="106"/>
        <end position="211"/>
    </location>
</feature>
<feature type="compositionally biased region" description="Polar residues" evidence="7">
    <location>
        <begin position="14"/>
        <end position="23"/>
    </location>
</feature>
<dbReference type="OrthoDB" id="5863171at2759"/>
<dbReference type="GO" id="GO:0008270">
    <property type="term" value="F:zinc ion binding"/>
    <property type="evidence" value="ECO:0007669"/>
    <property type="project" value="UniProtKB-KW"/>
</dbReference>
<feature type="region of interest" description="Disordered" evidence="7">
    <location>
        <begin position="1"/>
        <end position="69"/>
    </location>
</feature>
<evidence type="ECO:0000259" key="8">
    <source>
        <dbReference type="PROSITE" id="PS50016"/>
    </source>
</evidence>
<dbReference type="InterPro" id="IPR011011">
    <property type="entry name" value="Znf_FYVE_PHD"/>
</dbReference>
<evidence type="ECO:0000256" key="5">
    <source>
        <dbReference type="ARBA" id="ARBA00023242"/>
    </source>
</evidence>
<comment type="subcellular location">
    <subcellularLocation>
        <location evidence="1">Nucleus</location>
    </subcellularLocation>
</comment>
<dbReference type="GO" id="GO:0005634">
    <property type="term" value="C:nucleus"/>
    <property type="evidence" value="ECO:0007669"/>
    <property type="project" value="UniProtKB-SubCell"/>
</dbReference>
<feature type="compositionally biased region" description="Acidic residues" evidence="7">
    <location>
        <begin position="177"/>
        <end position="189"/>
    </location>
</feature>
<dbReference type="GO" id="GO:0003682">
    <property type="term" value="F:chromatin binding"/>
    <property type="evidence" value="ECO:0007669"/>
    <property type="project" value="TreeGrafter"/>
</dbReference>
<dbReference type="CDD" id="cd15502">
    <property type="entry name" value="PHD_Phf1p_Phf2p_like"/>
    <property type="match status" value="1"/>
</dbReference>
<feature type="compositionally biased region" description="Low complexity" evidence="7">
    <location>
        <begin position="131"/>
        <end position="151"/>
    </location>
</feature>
<evidence type="ECO:0000256" key="1">
    <source>
        <dbReference type="ARBA" id="ARBA00004123"/>
    </source>
</evidence>
<feature type="compositionally biased region" description="Polar residues" evidence="7">
    <location>
        <begin position="194"/>
        <end position="206"/>
    </location>
</feature>
<evidence type="ECO:0000313" key="9">
    <source>
        <dbReference type="EMBL" id="RMZ71610.1"/>
    </source>
</evidence>
<dbReference type="Pfam" id="PF00628">
    <property type="entry name" value="PHD"/>
    <property type="match status" value="1"/>
</dbReference>
<dbReference type="SUPFAM" id="SSF57903">
    <property type="entry name" value="FYVE/PHD zinc finger"/>
    <property type="match status" value="1"/>
</dbReference>
<name>A0A3M7MB39_9PLEO</name>
<reference evidence="9 10" key="1">
    <citation type="journal article" date="2014" name="PLoS ONE">
        <title>De novo Genome Assembly of the Fungal Plant Pathogen Pyrenophora semeniperda.</title>
        <authorList>
            <person name="Soliai M.M."/>
            <person name="Meyer S.E."/>
            <person name="Udall J.A."/>
            <person name="Elzinga D.E."/>
            <person name="Hermansen R.A."/>
            <person name="Bodily P.M."/>
            <person name="Hart A.A."/>
            <person name="Coleman C.E."/>
        </authorList>
    </citation>
    <scope>NUCLEOTIDE SEQUENCE [LARGE SCALE GENOMIC DNA]</scope>
    <source>
        <strain evidence="9 10">CCB06</strain>
        <tissue evidence="9">Mycelium</tissue>
    </source>
</reference>
<keyword evidence="10" id="KW-1185">Reference proteome</keyword>
<evidence type="ECO:0000256" key="3">
    <source>
        <dbReference type="ARBA" id="ARBA00022771"/>
    </source>
</evidence>
<dbReference type="PANTHER" id="PTHR12628:SF10">
    <property type="entry name" value="HOMEOBOX DOMAIN-CONTAINING PROTEIN"/>
    <property type="match status" value="1"/>
</dbReference>
<dbReference type="SMART" id="SM00249">
    <property type="entry name" value="PHD"/>
    <property type="match status" value="1"/>
</dbReference>
<dbReference type="Gene3D" id="3.30.40.10">
    <property type="entry name" value="Zinc/RING finger domain, C3HC4 (zinc finger)"/>
    <property type="match status" value="1"/>
</dbReference>
<accession>A0A3M7MB39</accession>
<feature type="compositionally biased region" description="Polar residues" evidence="7">
    <location>
        <begin position="37"/>
        <end position="62"/>
    </location>
</feature>
<dbReference type="PROSITE" id="PS01359">
    <property type="entry name" value="ZF_PHD_1"/>
    <property type="match status" value="1"/>
</dbReference>
<evidence type="ECO:0000256" key="2">
    <source>
        <dbReference type="ARBA" id="ARBA00022723"/>
    </source>
</evidence>
<dbReference type="GO" id="GO:0045814">
    <property type="term" value="P:negative regulation of gene expression, epigenetic"/>
    <property type="evidence" value="ECO:0007669"/>
    <property type="project" value="TreeGrafter"/>
</dbReference>
<dbReference type="PANTHER" id="PTHR12628">
    <property type="entry name" value="POLYCOMB-LIKE TRANSCRIPTION FACTOR"/>
    <property type="match status" value="1"/>
</dbReference>
<feature type="compositionally biased region" description="Polar residues" evidence="7">
    <location>
        <begin position="384"/>
        <end position="400"/>
    </location>
</feature>
<dbReference type="PROSITE" id="PS50016">
    <property type="entry name" value="ZF_PHD_2"/>
    <property type="match status" value="1"/>
</dbReference>
<organism evidence="9 10">
    <name type="scientific">Pyrenophora seminiperda CCB06</name>
    <dbReference type="NCBI Taxonomy" id="1302712"/>
    <lineage>
        <taxon>Eukaryota</taxon>
        <taxon>Fungi</taxon>
        <taxon>Dikarya</taxon>
        <taxon>Ascomycota</taxon>
        <taxon>Pezizomycotina</taxon>
        <taxon>Dothideomycetes</taxon>
        <taxon>Pleosporomycetidae</taxon>
        <taxon>Pleosporales</taxon>
        <taxon>Pleosporineae</taxon>
        <taxon>Pleosporaceae</taxon>
        <taxon>Pyrenophora</taxon>
    </lineage>
</organism>
<keyword evidence="3 6" id="KW-0863">Zinc-finger</keyword>
<dbReference type="InterPro" id="IPR019787">
    <property type="entry name" value="Znf_PHD-finger"/>
</dbReference>
<feature type="domain" description="PHD-type" evidence="8">
    <location>
        <begin position="235"/>
        <end position="291"/>
    </location>
</feature>
<feature type="compositionally biased region" description="Basic residues" evidence="7">
    <location>
        <begin position="155"/>
        <end position="174"/>
    </location>
</feature>
<evidence type="ECO:0000256" key="6">
    <source>
        <dbReference type="PROSITE-ProRule" id="PRU00146"/>
    </source>
</evidence>